<dbReference type="EMBL" id="SSTD01007912">
    <property type="protein sequence ID" value="TYK18335.1"/>
    <property type="molecule type" value="Genomic_DNA"/>
</dbReference>
<evidence type="ECO:0000313" key="1">
    <source>
        <dbReference type="EMBL" id="TYK18335.1"/>
    </source>
</evidence>
<evidence type="ECO:0000313" key="2">
    <source>
        <dbReference type="Proteomes" id="UP000321947"/>
    </source>
</evidence>
<accession>A0A5D3D464</accession>
<gene>
    <name evidence="1" type="ORF">E5676_scaffold456G00490</name>
</gene>
<sequence length="99" mass="11140">MERTLATYATFQVVGDSYRGMALVSCKIFHWLQTPKLFYEKISIINIRIYMVVKCSEVTVTMKCCGVHLTEGVHGIQNDDKGQGVIYTGFDQPDKMPSG</sequence>
<name>A0A5D3D464_CUCMM</name>
<organism evidence="1 2">
    <name type="scientific">Cucumis melo var. makuwa</name>
    <name type="common">Oriental melon</name>
    <dbReference type="NCBI Taxonomy" id="1194695"/>
    <lineage>
        <taxon>Eukaryota</taxon>
        <taxon>Viridiplantae</taxon>
        <taxon>Streptophyta</taxon>
        <taxon>Embryophyta</taxon>
        <taxon>Tracheophyta</taxon>
        <taxon>Spermatophyta</taxon>
        <taxon>Magnoliopsida</taxon>
        <taxon>eudicotyledons</taxon>
        <taxon>Gunneridae</taxon>
        <taxon>Pentapetalae</taxon>
        <taxon>rosids</taxon>
        <taxon>fabids</taxon>
        <taxon>Cucurbitales</taxon>
        <taxon>Cucurbitaceae</taxon>
        <taxon>Benincaseae</taxon>
        <taxon>Cucumis</taxon>
    </lineage>
</organism>
<comment type="caution">
    <text evidence="1">The sequence shown here is derived from an EMBL/GenBank/DDBJ whole genome shotgun (WGS) entry which is preliminary data.</text>
</comment>
<proteinExistence type="predicted"/>
<protein>
    <submittedName>
        <fullName evidence="1">TMV resistance protein N-like</fullName>
    </submittedName>
</protein>
<dbReference type="AlphaFoldDB" id="A0A5D3D464"/>
<reference evidence="1 2" key="1">
    <citation type="submission" date="2019-08" db="EMBL/GenBank/DDBJ databases">
        <title>Draft genome sequences of two oriental melons (Cucumis melo L. var makuwa).</title>
        <authorList>
            <person name="Kwon S.-Y."/>
        </authorList>
    </citation>
    <scope>NUCLEOTIDE SEQUENCE [LARGE SCALE GENOMIC DNA]</scope>
    <source>
        <strain evidence="2">cv. Chang Bougi</strain>
        <tissue evidence="1">Leaf</tissue>
    </source>
</reference>
<dbReference type="Proteomes" id="UP000321947">
    <property type="component" value="Unassembled WGS sequence"/>
</dbReference>